<dbReference type="Gene3D" id="3.40.50.300">
    <property type="entry name" value="P-loop containing nucleotide triphosphate hydrolases"/>
    <property type="match status" value="1"/>
</dbReference>
<dbReference type="Proteomes" id="UP001057998">
    <property type="component" value="Chromosome 2"/>
</dbReference>
<dbReference type="PANTHER" id="PTHR24220">
    <property type="entry name" value="IMPORT ATP-BINDING PROTEIN"/>
    <property type="match status" value="1"/>
</dbReference>
<evidence type="ECO:0000256" key="4">
    <source>
        <dbReference type="SAM" id="MobiDB-lite"/>
    </source>
</evidence>
<feature type="compositionally biased region" description="Polar residues" evidence="4">
    <location>
        <begin position="1"/>
        <end position="11"/>
    </location>
</feature>
<dbReference type="InterPro" id="IPR015854">
    <property type="entry name" value="ABC_transpr_LolD-like"/>
</dbReference>
<dbReference type="Pfam" id="PF00005">
    <property type="entry name" value="ABC_tran"/>
    <property type="match status" value="1"/>
</dbReference>
<dbReference type="PROSITE" id="PS50893">
    <property type="entry name" value="ABC_TRANSPORTER_2"/>
    <property type="match status" value="1"/>
</dbReference>
<dbReference type="SMART" id="SM00382">
    <property type="entry name" value="AAA"/>
    <property type="match status" value="1"/>
</dbReference>
<sequence length="247" mass="27031">MNSGTAQLNQETIREETITPASREHSDTLVHLSGVSRTYPMGQAEVTALHAVSLTVMPGEYIAITGTSGSGKSTLLQIIGCLDRPTQGHYTLSGTRVDALSDADLSHIRNAQVGFVFQAFHLLPQLSVRENIELPLLYRKLTRQQRSRKVQAVMNKVGLAKREAHKPYELSGGERQRVAIARALVGDPSLLLADEPTGNLDQKTGDEIMQTIEGLNREGVTVLMVTHDLVRASRATRVIDMKDGQIL</sequence>
<proteinExistence type="predicted"/>
<dbReference type="InterPro" id="IPR017911">
    <property type="entry name" value="MacB-like_ATP-bd"/>
</dbReference>
<evidence type="ECO:0000313" key="7">
    <source>
        <dbReference type="Proteomes" id="UP001057998"/>
    </source>
</evidence>
<evidence type="ECO:0000256" key="1">
    <source>
        <dbReference type="ARBA" id="ARBA00022448"/>
    </source>
</evidence>
<keyword evidence="3 6" id="KW-0067">ATP-binding</keyword>
<keyword evidence="1" id="KW-0813">Transport</keyword>
<dbReference type="GO" id="GO:0005524">
    <property type="term" value="F:ATP binding"/>
    <property type="evidence" value="ECO:0007669"/>
    <property type="project" value="UniProtKB-KW"/>
</dbReference>
<name>A0ABY5GLR1_9GAMM</name>
<evidence type="ECO:0000256" key="2">
    <source>
        <dbReference type="ARBA" id="ARBA00022741"/>
    </source>
</evidence>
<protein>
    <submittedName>
        <fullName evidence="6">ABC transporter ATP-binding protein</fullName>
    </submittedName>
</protein>
<accession>A0ABY5GLR1</accession>
<dbReference type="PANTHER" id="PTHR24220:SF86">
    <property type="entry name" value="ABC TRANSPORTER ABCH.1"/>
    <property type="match status" value="1"/>
</dbReference>
<gene>
    <name evidence="6" type="ORF">NNL38_16905</name>
</gene>
<dbReference type="PROSITE" id="PS00211">
    <property type="entry name" value="ABC_TRANSPORTER_1"/>
    <property type="match status" value="1"/>
</dbReference>
<feature type="domain" description="ABC transporter" evidence="5">
    <location>
        <begin position="30"/>
        <end position="247"/>
    </location>
</feature>
<reference evidence="6" key="1">
    <citation type="submission" date="2022-07" db="EMBL/GenBank/DDBJ databases">
        <title>Genome sequencing of Photobacterium atrarenae GJH2-4.</title>
        <authorList>
            <person name="Park S.-J."/>
        </authorList>
    </citation>
    <scope>NUCLEOTIDE SEQUENCE</scope>
    <source>
        <strain evidence="6">GJH2-4</strain>
    </source>
</reference>
<dbReference type="EMBL" id="CP101509">
    <property type="protein sequence ID" value="UTV30259.1"/>
    <property type="molecule type" value="Genomic_DNA"/>
</dbReference>
<keyword evidence="2" id="KW-0547">Nucleotide-binding</keyword>
<dbReference type="InterPro" id="IPR027417">
    <property type="entry name" value="P-loop_NTPase"/>
</dbReference>
<organism evidence="6 7">
    <name type="scientific">Photobacterium atrarenae</name>
    <dbReference type="NCBI Taxonomy" id="865757"/>
    <lineage>
        <taxon>Bacteria</taxon>
        <taxon>Pseudomonadati</taxon>
        <taxon>Pseudomonadota</taxon>
        <taxon>Gammaproteobacteria</taxon>
        <taxon>Vibrionales</taxon>
        <taxon>Vibrionaceae</taxon>
        <taxon>Photobacterium</taxon>
    </lineage>
</organism>
<dbReference type="InterPro" id="IPR003439">
    <property type="entry name" value="ABC_transporter-like_ATP-bd"/>
</dbReference>
<dbReference type="SUPFAM" id="SSF52540">
    <property type="entry name" value="P-loop containing nucleoside triphosphate hydrolases"/>
    <property type="match status" value="1"/>
</dbReference>
<dbReference type="RefSeq" id="WP_255391604.1">
    <property type="nucleotide sequence ID" value="NZ_CP101509.1"/>
</dbReference>
<evidence type="ECO:0000256" key="3">
    <source>
        <dbReference type="ARBA" id="ARBA00022840"/>
    </source>
</evidence>
<evidence type="ECO:0000313" key="6">
    <source>
        <dbReference type="EMBL" id="UTV30259.1"/>
    </source>
</evidence>
<feature type="compositionally biased region" description="Basic and acidic residues" evidence="4">
    <location>
        <begin position="12"/>
        <end position="26"/>
    </location>
</feature>
<dbReference type="InterPro" id="IPR017871">
    <property type="entry name" value="ABC_transporter-like_CS"/>
</dbReference>
<keyword evidence="7" id="KW-1185">Reference proteome</keyword>
<dbReference type="CDD" id="cd03255">
    <property type="entry name" value="ABC_MJ0796_LolCDE_FtsE"/>
    <property type="match status" value="1"/>
</dbReference>
<evidence type="ECO:0000259" key="5">
    <source>
        <dbReference type="PROSITE" id="PS50893"/>
    </source>
</evidence>
<feature type="region of interest" description="Disordered" evidence="4">
    <location>
        <begin position="1"/>
        <end position="26"/>
    </location>
</feature>
<dbReference type="InterPro" id="IPR003593">
    <property type="entry name" value="AAA+_ATPase"/>
</dbReference>